<dbReference type="GeneID" id="19306440"/>
<dbReference type="OMA" id="CNVEENT"/>
<dbReference type="AlphaFoldDB" id="S7REH0"/>
<dbReference type="EMBL" id="KB469307">
    <property type="protein sequence ID" value="EPQ52625.1"/>
    <property type="molecule type" value="Genomic_DNA"/>
</dbReference>
<protein>
    <submittedName>
        <fullName evidence="1">Uncharacterized protein</fullName>
    </submittedName>
</protein>
<dbReference type="HOGENOM" id="CLU_830421_0_0_1"/>
<dbReference type="KEGG" id="gtr:GLOTRDRAFT_46501"/>
<sequence length="370" mass="42296">LQTRLARFGDTDSTSSFFTVGNGGGSLRSFYNGKEVDMRMSHIREAIHHVRGNWHLYADFLSRLRDLLLQLGEHETVSPILDTLPRFKQWSDRRRGGDPPEDYGLLRLYTTPVGYLHAFKIINEVFRTHDIDNERLVSAVFFVELLNIELFKYITEQGMRDVGFTGTVHRGLCLSTVQLDAFYQLARMPIRERFWSIPLAIVSCSMDEDIAVKFALQQATAHGTEHMHPVLWRIHVANLDPELLRVYHQYYPMSVVTTMCAEFSAYPEEEVVLRGPFFQLVHVYRRPMPGGAMIDVVEGVIVNTNRDHPSQMELGTDQDGARRLIACLVGMARAKVCQQVAGSYGLEADVSEYERVYLEERAVFDDLTTT</sequence>
<dbReference type="eggNOG" id="ENOG502S1GV">
    <property type="taxonomic scope" value="Eukaryota"/>
</dbReference>
<evidence type="ECO:0000313" key="2">
    <source>
        <dbReference type="Proteomes" id="UP000030669"/>
    </source>
</evidence>
<organism evidence="1 2">
    <name type="scientific">Gloeophyllum trabeum (strain ATCC 11539 / FP-39264 / Madison 617)</name>
    <name type="common">Brown rot fungus</name>
    <dbReference type="NCBI Taxonomy" id="670483"/>
    <lineage>
        <taxon>Eukaryota</taxon>
        <taxon>Fungi</taxon>
        <taxon>Dikarya</taxon>
        <taxon>Basidiomycota</taxon>
        <taxon>Agaricomycotina</taxon>
        <taxon>Agaricomycetes</taxon>
        <taxon>Gloeophyllales</taxon>
        <taxon>Gloeophyllaceae</taxon>
        <taxon>Gloeophyllum</taxon>
    </lineage>
</organism>
<evidence type="ECO:0000313" key="1">
    <source>
        <dbReference type="EMBL" id="EPQ52625.1"/>
    </source>
</evidence>
<proteinExistence type="predicted"/>
<dbReference type="Proteomes" id="UP000030669">
    <property type="component" value="Unassembled WGS sequence"/>
</dbReference>
<name>S7REH0_GLOTA</name>
<feature type="non-terminal residue" evidence="1">
    <location>
        <position position="1"/>
    </location>
</feature>
<dbReference type="OrthoDB" id="2890956at2759"/>
<accession>S7REH0</accession>
<keyword evidence="2" id="KW-1185">Reference proteome</keyword>
<reference evidence="1 2" key="1">
    <citation type="journal article" date="2012" name="Science">
        <title>The Paleozoic origin of enzymatic lignin decomposition reconstructed from 31 fungal genomes.</title>
        <authorList>
            <person name="Floudas D."/>
            <person name="Binder M."/>
            <person name="Riley R."/>
            <person name="Barry K."/>
            <person name="Blanchette R.A."/>
            <person name="Henrissat B."/>
            <person name="Martinez A.T."/>
            <person name="Otillar R."/>
            <person name="Spatafora J.W."/>
            <person name="Yadav J.S."/>
            <person name="Aerts A."/>
            <person name="Benoit I."/>
            <person name="Boyd A."/>
            <person name="Carlson A."/>
            <person name="Copeland A."/>
            <person name="Coutinho P.M."/>
            <person name="de Vries R.P."/>
            <person name="Ferreira P."/>
            <person name="Findley K."/>
            <person name="Foster B."/>
            <person name="Gaskell J."/>
            <person name="Glotzer D."/>
            <person name="Gorecki P."/>
            <person name="Heitman J."/>
            <person name="Hesse C."/>
            <person name="Hori C."/>
            <person name="Igarashi K."/>
            <person name="Jurgens J.A."/>
            <person name="Kallen N."/>
            <person name="Kersten P."/>
            <person name="Kohler A."/>
            <person name="Kuees U."/>
            <person name="Kumar T.K.A."/>
            <person name="Kuo A."/>
            <person name="LaButti K."/>
            <person name="Larrondo L.F."/>
            <person name="Lindquist E."/>
            <person name="Ling A."/>
            <person name="Lombard V."/>
            <person name="Lucas S."/>
            <person name="Lundell T."/>
            <person name="Martin R."/>
            <person name="McLaughlin D.J."/>
            <person name="Morgenstern I."/>
            <person name="Morin E."/>
            <person name="Murat C."/>
            <person name="Nagy L.G."/>
            <person name="Nolan M."/>
            <person name="Ohm R.A."/>
            <person name="Patyshakuliyeva A."/>
            <person name="Rokas A."/>
            <person name="Ruiz-Duenas F.J."/>
            <person name="Sabat G."/>
            <person name="Salamov A."/>
            <person name="Samejima M."/>
            <person name="Schmutz J."/>
            <person name="Slot J.C."/>
            <person name="St John F."/>
            <person name="Stenlid J."/>
            <person name="Sun H."/>
            <person name="Sun S."/>
            <person name="Syed K."/>
            <person name="Tsang A."/>
            <person name="Wiebenga A."/>
            <person name="Young D."/>
            <person name="Pisabarro A."/>
            <person name="Eastwood D.C."/>
            <person name="Martin F."/>
            <person name="Cullen D."/>
            <person name="Grigoriev I.V."/>
            <person name="Hibbett D.S."/>
        </authorList>
    </citation>
    <scope>NUCLEOTIDE SEQUENCE [LARGE SCALE GENOMIC DNA]</scope>
    <source>
        <strain evidence="1 2">ATCC 11539</strain>
    </source>
</reference>
<dbReference type="RefSeq" id="XP_007868679.1">
    <property type="nucleotide sequence ID" value="XM_007870488.1"/>
</dbReference>
<gene>
    <name evidence="1" type="ORF">GLOTRDRAFT_46501</name>
</gene>